<keyword evidence="5" id="KW-1185">Reference proteome</keyword>
<dbReference type="InterPro" id="IPR054365">
    <property type="entry name" value="Lreu_0056-like"/>
</dbReference>
<dbReference type="EMBL" id="BFBY01000002">
    <property type="protein sequence ID" value="GBG04424.1"/>
    <property type="molecule type" value="Genomic_DNA"/>
</dbReference>
<feature type="compositionally biased region" description="Low complexity" evidence="1">
    <location>
        <begin position="27"/>
        <end position="53"/>
    </location>
</feature>
<sequence>MKKKTLYVFASTIGLLGVLTTGCSTSTNNSATKSNNVPQTTSKSSTAESTSTSTDKKVANISDKALAVIAFDISRPYTSMEDLDNANNNVYGTNYQGKMPTYNVSKSDAAKIRGTHYVNDVDTDSNSDVWFKRNGDKLYVTIYNTDLEEPELVTRTYSINKLVKENYNTTEQKEKIDKYANKLKDDQQKEAEHEAHSADLSKTNDKAIAVMAFAVNHDGYMDSLDNGSFHYGKHYPKGNPKIRGSQYIKGARDPIWFKCNGNNIEISTLYMGYDYDAEDANIKTTTYSLNDLVKKYYNTKQQREKVNSLADALKDDK</sequence>
<dbReference type="AlphaFoldDB" id="A0A2Z6T658"/>
<evidence type="ECO:0000313" key="4">
    <source>
        <dbReference type="EMBL" id="GBG04424.1"/>
    </source>
</evidence>
<organism evidence="4 5">
    <name type="scientific">Lactobacillus rodentium</name>
    <dbReference type="NCBI Taxonomy" id="947835"/>
    <lineage>
        <taxon>Bacteria</taxon>
        <taxon>Bacillati</taxon>
        <taxon>Bacillota</taxon>
        <taxon>Bacilli</taxon>
        <taxon>Lactobacillales</taxon>
        <taxon>Lactobacillaceae</taxon>
        <taxon>Lactobacillus</taxon>
    </lineage>
</organism>
<proteinExistence type="predicted"/>
<feature type="region of interest" description="Disordered" evidence="1">
    <location>
        <begin position="27"/>
        <end position="55"/>
    </location>
</feature>
<dbReference type="Gene3D" id="3.30.1460.60">
    <property type="match status" value="2"/>
</dbReference>
<protein>
    <recommendedName>
        <fullName evidence="3">Lreu-0056-like domain-containing protein</fullName>
    </recommendedName>
</protein>
<gene>
    <name evidence="4" type="ORF">LrDSM24759_03380</name>
</gene>
<dbReference type="Pfam" id="PF22125">
    <property type="entry name" value="Lreu_0056_like"/>
    <property type="match status" value="2"/>
</dbReference>
<feature type="signal peptide" evidence="2">
    <location>
        <begin position="1"/>
        <end position="26"/>
    </location>
</feature>
<reference evidence="5" key="1">
    <citation type="submission" date="2018-03" db="EMBL/GenBank/DDBJ databases">
        <title>New taxa in the Lactobacillus gasseri group.</title>
        <authorList>
            <person name="Tanizawa Y."/>
            <person name="Tohno M."/>
            <person name="Endo A."/>
            <person name="Arita M."/>
        </authorList>
    </citation>
    <scope>NUCLEOTIDE SEQUENCE [LARGE SCALE GENOMIC DNA]</scope>
    <source>
        <strain evidence="5">DSM 24759</strain>
    </source>
</reference>
<feature type="chain" id="PRO_5038837879" description="Lreu-0056-like domain-containing protein" evidence="2">
    <location>
        <begin position="27"/>
        <end position="317"/>
    </location>
</feature>
<evidence type="ECO:0000256" key="1">
    <source>
        <dbReference type="SAM" id="MobiDB-lite"/>
    </source>
</evidence>
<dbReference type="Proteomes" id="UP000257317">
    <property type="component" value="Unassembled WGS sequence"/>
</dbReference>
<dbReference type="RefSeq" id="WP_117117772.1">
    <property type="nucleotide sequence ID" value="NZ_BFBY01000002.1"/>
</dbReference>
<feature type="domain" description="Lreu-0056-like" evidence="3">
    <location>
        <begin position="101"/>
        <end position="184"/>
    </location>
</feature>
<name>A0A2Z6T658_9LACO</name>
<comment type="caution">
    <text evidence="4">The sequence shown here is derived from an EMBL/GenBank/DDBJ whole genome shotgun (WGS) entry which is preliminary data.</text>
</comment>
<accession>A0A2Z6T658</accession>
<evidence type="ECO:0000256" key="2">
    <source>
        <dbReference type="SAM" id="SignalP"/>
    </source>
</evidence>
<evidence type="ECO:0000313" key="5">
    <source>
        <dbReference type="Proteomes" id="UP000257317"/>
    </source>
</evidence>
<feature type="domain" description="Lreu-0056-like" evidence="3">
    <location>
        <begin position="204"/>
        <end position="314"/>
    </location>
</feature>
<dbReference type="PROSITE" id="PS51257">
    <property type="entry name" value="PROKAR_LIPOPROTEIN"/>
    <property type="match status" value="1"/>
</dbReference>
<evidence type="ECO:0000259" key="3">
    <source>
        <dbReference type="Pfam" id="PF22125"/>
    </source>
</evidence>
<keyword evidence="2" id="KW-0732">Signal</keyword>